<reference evidence="1" key="1">
    <citation type="submission" date="2020-11" db="EMBL/GenBank/DDBJ databases">
        <title>Sequencing the genomes of 1000 actinobacteria strains.</title>
        <authorList>
            <person name="Klenk H.-P."/>
        </authorList>
    </citation>
    <scope>NUCLEOTIDE SEQUENCE</scope>
    <source>
        <strain evidence="1">DSM 45356</strain>
    </source>
</reference>
<evidence type="ECO:0000313" key="1">
    <source>
        <dbReference type="EMBL" id="MBG6134496.1"/>
    </source>
</evidence>
<dbReference type="InterPro" id="IPR032724">
    <property type="entry name" value="SCP1.201-like"/>
</dbReference>
<dbReference type="Proteomes" id="UP000622552">
    <property type="component" value="Unassembled WGS sequence"/>
</dbReference>
<accession>A0A8J7KIQ1</accession>
<organism evidence="1 2">
    <name type="scientific">Longispora fulva</name>
    <dbReference type="NCBI Taxonomy" id="619741"/>
    <lineage>
        <taxon>Bacteria</taxon>
        <taxon>Bacillati</taxon>
        <taxon>Actinomycetota</taxon>
        <taxon>Actinomycetes</taxon>
        <taxon>Micromonosporales</taxon>
        <taxon>Micromonosporaceae</taxon>
        <taxon>Longispora</taxon>
    </lineage>
</organism>
<dbReference type="EMBL" id="JADOUF010000001">
    <property type="protein sequence ID" value="MBG6134496.1"/>
    <property type="molecule type" value="Genomic_DNA"/>
</dbReference>
<evidence type="ECO:0000313" key="2">
    <source>
        <dbReference type="Proteomes" id="UP000622552"/>
    </source>
</evidence>
<comment type="caution">
    <text evidence="1">The sequence shown here is derived from an EMBL/GenBank/DDBJ whole genome shotgun (WGS) entry which is preliminary data.</text>
</comment>
<keyword evidence="2" id="KW-1185">Reference proteome</keyword>
<proteinExistence type="predicted"/>
<sequence>MFRGQELLSNRPDPAIAADLRWEPFPRPNDALYVHAETKVAAIMRSESLTEAEITIDNTVCGTRDFDRDKAWTCDKVLPSIMPPKSRLTVWATDDGGKMWARGVYVGTGERIRK</sequence>
<dbReference type="Pfam" id="PF14428">
    <property type="entry name" value="DddA-like"/>
    <property type="match status" value="1"/>
</dbReference>
<dbReference type="AlphaFoldDB" id="A0A8J7KIQ1"/>
<name>A0A8J7KIQ1_9ACTN</name>
<protein>
    <submittedName>
        <fullName evidence="1">Uncharacterized protein</fullName>
    </submittedName>
</protein>
<gene>
    <name evidence="1" type="ORF">IW245_000690</name>
</gene>